<dbReference type="EMBL" id="BJTZ01000018">
    <property type="protein sequence ID" value="GEK14686.1"/>
    <property type="molecule type" value="Genomic_DNA"/>
</dbReference>
<gene>
    <name evidence="2" type="ORF">AFI02nite_27220</name>
</gene>
<proteinExistence type="predicted"/>
<comment type="caution">
    <text evidence="2">The sequence shown here is derived from an EMBL/GenBank/DDBJ whole genome shotgun (WGS) entry which is preliminary data.</text>
</comment>
<name>A0A1B9PBP0_ALIFS</name>
<dbReference type="RefSeq" id="WP_065598018.1">
    <property type="nucleotide sequence ID" value="NZ_BJTZ01000018.1"/>
</dbReference>
<organism evidence="2 3">
    <name type="scientific">Aliivibrio fischeri</name>
    <name type="common">Vibrio fischeri</name>
    <dbReference type="NCBI Taxonomy" id="668"/>
    <lineage>
        <taxon>Bacteria</taxon>
        <taxon>Pseudomonadati</taxon>
        <taxon>Pseudomonadota</taxon>
        <taxon>Gammaproteobacteria</taxon>
        <taxon>Vibrionales</taxon>
        <taxon>Vibrionaceae</taxon>
        <taxon>Aliivibrio</taxon>
    </lineage>
</organism>
<accession>A0A1B9PBP0</accession>
<dbReference type="Proteomes" id="UP000321787">
    <property type="component" value="Unassembled WGS sequence"/>
</dbReference>
<evidence type="ECO:0000313" key="3">
    <source>
        <dbReference type="Proteomes" id="UP000321787"/>
    </source>
</evidence>
<feature type="coiled-coil region" evidence="1">
    <location>
        <begin position="58"/>
        <end position="181"/>
    </location>
</feature>
<evidence type="ECO:0000313" key="2">
    <source>
        <dbReference type="EMBL" id="GEK14686.1"/>
    </source>
</evidence>
<protein>
    <recommendedName>
        <fullName evidence="4">Chromosome partitioning protein ParA</fullName>
    </recommendedName>
</protein>
<sequence length="248" mass="28056">MSVENQTRTSDEHDEDVIIIEEKSKASHWVAGVTLIIGAVAGGLIGSSISENKWTEAYTQLETQTKQYQTQLTQAQEKSAEVDVLVEKEKQQALEVQKQTLDEEKAQAIVEESKKHATLTKEVGALKSQKASLEMQVEEQNKQIDKLTNQVDLQVTMLTRAKQLFQRQLQLKEEASALEVKIEVTTSNEKRLAKECEVYLEGKSWDVKSDVCQRQEAAKKLITQYNDELQLLQMDIKEIDSISESIGM</sequence>
<dbReference type="AlphaFoldDB" id="A0A1B9PBP0"/>
<evidence type="ECO:0008006" key="4">
    <source>
        <dbReference type="Google" id="ProtNLM"/>
    </source>
</evidence>
<reference evidence="2 3" key="1">
    <citation type="submission" date="2019-07" db="EMBL/GenBank/DDBJ databases">
        <title>Whole genome shotgun sequence of Aliivibrio fischeri NBRC 101058.</title>
        <authorList>
            <person name="Hosoyama A."/>
            <person name="Uohara A."/>
            <person name="Ohji S."/>
            <person name="Ichikawa N."/>
        </authorList>
    </citation>
    <scope>NUCLEOTIDE SEQUENCE [LARGE SCALE GENOMIC DNA]</scope>
    <source>
        <strain evidence="2 3">NBRC 101058</strain>
    </source>
</reference>
<keyword evidence="1" id="KW-0175">Coiled coil</keyword>
<evidence type="ECO:0000256" key="1">
    <source>
        <dbReference type="SAM" id="Coils"/>
    </source>
</evidence>